<accession>A0A1M6HAD4</accession>
<evidence type="ECO:0000256" key="1">
    <source>
        <dbReference type="SAM" id="SignalP"/>
    </source>
</evidence>
<gene>
    <name evidence="2" type="ORF">SAMN04487908_11126</name>
</gene>
<sequence>MKKYLFLLLFCASLVACKDNPVSKKIQETQETVSNTSNAVNEINKMQDDIKDLAEVTPLTNAELKEWLPDEVEGMKRISYKAGEVGMMGISSIEATYANEDKSKKFHVKLIDGAGQMGATLTASMRMMLSQDFEEEDEYEIRKTETKNGKKVILEYRKDNSESKIQFMEKNRFYIETEGENMSLDDTWDVIDDLNLDNLG</sequence>
<proteinExistence type="predicted"/>
<reference evidence="3" key="1">
    <citation type="submission" date="2016-11" db="EMBL/GenBank/DDBJ databases">
        <authorList>
            <person name="Varghese N."/>
            <person name="Submissions S."/>
        </authorList>
    </citation>
    <scope>NUCLEOTIDE SEQUENCE [LARGE SCALE GENOMIC DNA]</scope>
    <source>
        <strain evidence="3">DSM 26349</strain>
    </source>
</reference>
<dbReference type="Proteomes" id="UP000184172">
    <property type="component" value="Unassembled WGS sequence"/>
</dbReference>
<feature type="chain" id="PRO_5009918038" evidence="1">
    <location>
        <begin position="19"/>
        <end position="200"/>
    </location>
</feature>
<dbReference type="EMBL" id="FQYV01000011">
    <property type="protein sequence ID" value="SHJ19034.1"/>
    <property type="molecule type" value="Genomic_DNA"/>
</dbReference>
<organism evidence="2 3">
    <name type="scientific">Aequorivita viscosa</name>
    <dbReference type="NCBI Taxonomy" id="797419"/>
    <lineage>
        <taxon>Bacteria</taxon>
        <taxon>Pseudomonadati</taxon>
        <taxon>Bacteroidota</taxon>
        <taxon>Flavobacteriia</taxon>
        <taxon>Flavobacteriales</taxon>
        <taxon>Flavobacteriaceae</taxon>
        <taxon>Aequorivita</taxon>
    </lineage>
</organism>
<dbReference type="RefSeq" id="WP_073217800.1">
    <property type="nucleotide sequence ID" value="NZ_FNNS01000012.1"/>
</dbReference>
<dbReference type="STRING" id="797419.SAMN05216556_11227"/>
<evidence type="ECO:0000313" key="2">
    <source>
        <dbReference type="EMBL" id="SHJ19034.1"/>
    </source>
</evidence>
<keyword evidence="1" id="KW-0732">Signal</keyword>
<feature type="signal peptide" evidence="1">
    <location>
        <begin position="1"/>
        <end position="18"/>
    </location>
</feature>
<name>A0A1M6HAD4_9FLAO</name>
<dbReference type="OrthoDB" id="1257726at2"/>
<keyword evidence="3" id="KW-1185">Reference proteome</keyword>
<dbReference type="AlphaFoldDB" id="A0A1M6HAD4"/>
<protein>
    <submittedName>
        <fullName evidence="2">Uncharacterized protein</fullName>
    </submittedName>
</protein>
<dbReference type="PROSITE" id="PS51257">
    <property type="entry name" value="PROKAR_LIPOPROTEIN"/>
    <property type="match status" value="1"/>
</dbReference>
<evidence type="ECO:0000313" key="3">
    <source>
        <dbReference type="Proteomes" id="UP000184172"/>
    </source>
</evidence>